<evidence type="ECO:0000256" key="1">
    <source>
        <dbReference type="SAM" id="MobiDB-lite"/>
    </source>
</evidence>
<evidence type="ECO:0000313" key="2">
    <source>
        <dbReference type="EMBL" id="EJK67848.1"/>
    </source>
</evidence>
<dbReference type="Proteomes" id="UP000266841">
    <property type="component" value="Unassembled WGS sequence"/>
</dbReference>
<feature type="region of interest" description="Disordered" evidence="1">
    <location>
        <begin position="41"/>
        <end position="60"/>
    </location>
</feature>
<proteinExistence type="predicted"/>
<reference evidence="2 3" key="1">
    <citation type="journal article" date="2012" name="Genome Biol.">
        <title>Genome and low-iron response of an oceanic diatom adapted to chronic iron limitation.</title>
        <authorList>
            <person name="Lommer M."/>
            <person name="Specht M."/>
            <person name="Roy A.S."/>
            <person name="Kraemer L."/>
            <person name="Andreson R."/>
            <person name="Gutowska M.A."/>
            <person name="Wolf J."/>
            <person name="Bergner S.V."/>
            <person name="Schilhabel M.B."/>
            <person name="Klostermeier U.C."/>
            <person name="Beiko R.G."/>
            <person name="Rosenstiel P."/>
            <person name="Hippler M."/>
            <person name="Laroche J."/>
        </authorList>
    </citation>
    <scope>NUCLEOTIDE SEQUENCE [LARGE SCALE GENOMIC DNA]</scope>
    <source>
        <strain evidence="2 3">CCMP1005</strain>
    </source>
</reference>
<evidence type="ECO:0000313" key="3">
    <source>
        <dbReference type="Proteomes" id="UP000266841"/>
    </source>
</evidence>
<protein>
    <submittedName>
        <fullName evidence="2">Uncharacterized protein</fullName>
    </submittedName>
</protein>
<comment type="caution">
    <text evidence="2">The sequence shown here is derived from an EMBL/GenBank/DDBJ whole genome shotgun (WGS) entry which is preliminary data.</text>
</comment>
<feature type="non-terminal residue" evidence="2">
    <location>
        <position position="60"/>
    </location>
</feature>
<dbReference type="AlphaFoldDB" id="K0SNJ6"/>
<keyword evidence="3" id="KW-1185">Reference proteome</keyword>
<sequence>MVPNMRPCRSETLEIEARNKHERYFNLRALLASPLVQHGRRNAQLRDKDLLGAQSMVHDE</sequence>
<name>K0SNJ6_THAOC</name>
<dbReference type="EMBL" id="AGNL01012527">
    <property type="protein sequence ID" value="EJK67848.1"/>
    <property type="molecule type" value="Genomic_DNA"/>
</dbReference>
<gene>
    <name evidence="2" type="ORF">THAOC_11056</name>
</gene>
<accession>K0SNJ6</accession>
<organism evidence="2 3">
    <name type="scientific">Thalassiosira oceanica</name>
    <name type="common">Marine diatom</name>
    <dbReference type="NCBI Taxonomy" id="159749"/>
    <lineage>
        <taxon>Eukaryota</taxon>
        <taxon>Sar</taxon>
        <taxon>Stramenopiles</taxon>
        <taxon>Ochrophyta</taxon>
        <taxon>Bacillariophyta</taxon>
        <taxon>Coscinodiscophyceae</taxon>
        <taxon>Thalassiosirophycidae</taxon>
        <taxon>Thalassiosirales</taxon>
        <taxon>Thalassiosiraceae</taxon>
        <taxon>Thalassiosira</taxon>
    </lineage>
</organism>